<name>A0A7M4DIQ9_9MICO</name>
<accession>A0A7M4DIQ9</accession>
<keyword evidence="3" id="KW-1185">Reference proteome</keyword>
<dbReference type="Pfam" id="PF24551">
    <property type="entry name" value="SH3_Rv0428c"/>
    <property type="match status" value="1"/>
</dbReference>
<evidence type="ECO:0000259" key="1">
    <source>
        <dbReference type="Pfam" id="PF24551"/>
    </source>
</evidence>
<proteinExistence type="predicted"/>
<reference evidence="2 3" key="1">
    <citation type="submission" date="2019-11" db="EMBL/GenBank/DDBJ databases">
        <authorList>
            <person name="Criscuolo A."/>
        </authorList>
    </citation>
    <scope>NUCLEOTIDE SEQUENCE [LARGE SCALE GENOMIC DNA]</scope>
    <source>
        <strain evidence="2">CIP111667</strain>
    </source>
</reference>
<dbReference type="AlphaFoldDB" id="A0A7M4DIQ9"/>
<comment type="caution">
    <text evidence="2">The sequence shown here is derived from an EMBL/GenBank/DDBJ whole genome shotgun (WGS) entry which is preliminary data.</text>
</comment>
<dbReference type="EMBL" id="CACRYJ010000028">
    <property type="protein sequence ID" value="VZO36872.1"/>
    <property type="molecule type" value="Genomic_DNA"/>
</dbReference>
<evidence type="ECO:0000313" key="3">
    <source>
        <dbReference type="Proteomes" id="UP000419743"/>
    </source>
</evidence>
<dbReference type="RefSeq" id="WP_156740817.1">
    <property type="nucleotide sequence ID" value="NZ_CACRYJ010000028.1"/>
</dbReference>
<feature type="domain" description="Histone acetyltransferase Rv0428c-like SH3" evidence="1">
    <location>
        <begin position="16"/>
        <end position="63"/>
    </location>
</feature>
<organism evidence="2 3">
    <name type="scientific">Occultella aeris</name>
    <dbReference type="NCBI Taxonomy" id="2761496"/>
    <lineage>
        <taxon>Bacteria</taxon>
        <taxon>Bacillati</taxon>
        <taxon>Actinomycetota</taxon>
        <taxon>Actinomycetes</taxon>
        <taxon>Micrococcales</taxon>
        <taxon>Ruaniaceae</taxon>
        <taxon>Occultella</taxon>
    </lineage>
</organism>
<protein>
    <recommendedName>
        <fullName evidence="1">Histone acetyltransferase Rv0428c-like SH3 domain-containing protein</fullName>
    </recommendedName>
</protein>
<sequence length="80" mass="8564">MVDDGACAEPFWHDWQVGERVVVRYRLDAGGVSDALGELVRVDDAGVEIATRRGLVVVAAGDIALGKRVPPAPVPRRTRG</sequence>
<dbReference type="InterPro" id="IPR056934">
    <property type="entry name" value="SH3_Rv0428c"/>
</dbReference>
<gene>
    <name evidence="2" type="ORF">HALOF300_02012</name>
</gene>
<dbReference type="Proteomes" id="UP000419743">
    <property type="component" value="Unassembled WGS sequence"/>
</dbReference>
<evidence type="ECO:0000313" key="2">
    <source>
        <dbReference type="EMBL" id="VZO36872.1"/>
    </source>
</evidence>